<dbReference type="SUPFAM" id="SSF52833">
    <property type="entry name" value="Thioredoxin-like"/>
    <property type="match status" value="1"/>
</dbReference>
<dbReference type="InterPro" id="IPR036249">
    <property type="entry name" value="Thioredoxin-like_sf"/>
</dbReference>
<feature type="region of interest" description="Disordered" evidence="1">
    <location>
        <begin position="83"/>
        <end position="163"/>
    </location>
</feature>
<feature type="compositionally biased region" description="Pro residues" evidence="1">
    <location>
        <begin position="147"/>
        <end position="163"/>
    </location>
</feature>
<evidence type="ECO:0000259" key="2">
    <source>
        <dbReference type="Pfam" id="PF00462"/>
    </source>
</evidence>
<organism evidence="3 4">
    <name type="scientific">Candidatus Roizmanbacteria bacterium RIFOXYD1_FULL_38_12</name>
    <dbReference type="NCBI Taxonomy" id="1802093"/>
    <lineage>
        <taxon>Bacteria</taxon>
        <taxon>Candidatus Roizmaniibacteriota</taxon>
    </lineage>
</organism>
<dbReference type="InterPro" id="IPR002109">
    <property type="entry name" value="Glutaredoxin"/>
</dbReference>
<feature type="compositionally biased region" description="Polar residues" evidence="1">
    <location>
        <begin position="132"/>
        <end position="144"/>
    </location>
</feature>
<dbReference type="CDD" id="cd02976">
    <property type="entry name" value="NrdH"/>
    <property type="match status" value="1"/>
</dbReference>
<feature type="compositionally biased region" description="Low complexity" evidence="1">
    <location>
        <begin position="109"/>
        <end position="126"/>
    </location>
</feature>
<dbReference type="Gene3D" id="3.40.30.10">
    <property type="entry name" value="Glutaredoxin"/>
    <property type="match status" value="1"/>
</dbReference>
<gene>
    <name evidence="3" type="ORF">A3K52_04195</name>
</gene>
<evidence type="ECO:0000313" key="3">
    <source>
        <dbReference type="EMBL" id="OGK73951.1"/>
    </source>
</evidence>
<evidence type="ECO:0000313" key="4">
    <source>
        <dbReference type="Proteomes" id="UP000177050"/>
    </source>
</evidence>
<dbReference type="AlphaFoldDB" id="A0A1F7L1G7"/>
<dbReference type="PROSITE" id="PS51354">
    <property type="entry name" value="GLUTAREDOXIN_2"/>
    <property type="match status" value="1"/>
</dbReference>
<dbReference type="Proteomes" id="UP000177050">
    <property type="component" value="Unassembled WGS sequence"/>
</dbReference>
<dbReference type="Pfam" id="PF00462">
    <property type="entry name" value="Glutaredoxin"/>
    <property type="match status" value="1"/>
</dbReference>
<proteinExistence type="predicted"/>
<reference evidence="3 4" key="1">
    <citation type="journal article" date="2016" name="Nat. Commun.">
        <title>Thousands of microbial genomes shed light on interconnected biogeochemical processes in an aquifer system.</title>
        <authorList>
            <person name="Anantharaman K."/>
            <person name="Brown C.T."/>
            <person name="Hug L.A."/>
            <person name="Sharon I."/>
            <person name="Castelle C.J."/>
            <person name="Probst A.J."/>
            <person name="Thomas B.C."/>
            <person name="Singh A."/>
            <person name="Wilkins M.J."/>
            <person name="Karaoz U."/>
            <person name="Brodie E.L."/>
            <person name="Williams K.H."/>
            <person name="Hubbard S.S."/>
            <person name="Banfield J.F."/>
        </authorList>
    </citation>
    <scope>NUCLEOTIDE SEQUENCE [LARGE SCALE GENOMIC DNA]</scope>
</reference>
<dbReference type="EMBL" id="MGBR01000001">
    <property type="protein sequence ID" value="OGK73951.1"/>
    <property type="molecule type" value="Genomic_DNA"/>
</dbReference>
<name>A0A1F7L1G7_9BACT</name>
<feature type="compositionally biased region" description="Pro residues" evidence="1">
    <location>
        <begin position="99"/>
        <end position="108"/>
    </location>
</feature>
<evidence type="ECO:0000256" key="1">
    <source>
        <dbReference type="SAM" id="MobiDB-lite"/>
    </source>
</evidence>
<comment type="caution">
    <text evidence="3">The sequence shown here is derived from an EMBL/GenBank/DDBJ whole genome shotgun (WGS) entry which is preliminary data.</text>
</comment>
<sequence>MKITIYTITDCQFSKQEKEYLTSHQLPFDEKNLETNREFLTEMLAVSNNFAGTPVTKIDKDDGQIAVLRGFTKEEFDKVLGLTPQAVPEPVKPASEPTLPTPTPPAEPSVPQTQPTEQPTQPQQSPDPMANVLNNLAQQASGTSPLPATPPAPAMPNIPDPKL</sequence>
<accession>A0A1F7L1G7</accession>
<feature type="domain" description="Glutaredoxin" evidence="2">
    <location>
        <begin position="3"/>
        <end position="59"/>
    </location>
</feature>
<protein>
    <recommendedName>
        <fullName evidence="2">Glutaredoxin domain-containing protein</fullName>
    </recommendedName>
</protein>